<keyword evidence="2" id="KW-1185">Reference proteome</keyword>
<sequence>MRKPVRPTLEFREGNLLGLRRYGNARASPEQAQALFEDMVKALSARPADRVVCVRPDKHGTFGIGELSLAYVQCPSGSDWRHGCGAIGVEKIFHGV</sequence>
<evidence type="ECO:0000313" key="1">
    <source>
        <dbReference type="EMBL" id="MCZ0964298.1"/>
    </source>
</evidence>
<organism evidence="1 2">
    <name type="scientific">Paracoccus benzoatiresistens</name>
    <dbReference type="NCBI Taxonomy" id="2997341"/>
    <lineage>
        <taxon>Bacteria</taxon>
        <taxon>Pseudomonadati</taxon>
        <taxon>Pseudomonadota</taxon>
        <taxon>Alphaproteobacteria</taxon>
        <taxon>Rhodobacterales</taxon>
        <taxon>Paracoccaceae</taxon>
        <taxon>Paracoccus</taxon>
    </lineage>
</organism>
<reference evidence="1" key="1">
    <citation type="submission" date="2022-12" db="EMBL/GenBank/DDBJ databases">
        <title>Paracoccus sp. EF6 isolated from a lake water.</title>
        <authorList>
            <person name="Liu H."/>
        </authorList>
    </citation>
    <scope>NUCLEOTIDE SEQUENCE</scope>
    <source>
        <strain evidence="1">EF6</strain>
    </source>
</reference>
<dbReference type="Proteomes" id="UP001149822">
    <property type="component" value="Unassembled WGS sequence"/>
</dbReference>
<dbReference type="RefSeq" id="WP_268944397.1">
    <property type="nucleotide sequence ID" value="NZ_JAPTYD010000085.1"/>
</dbReference>
<protein>
    <submittedName>
        <fullName evidence="1">Uncharacterized protein</fullName>
    </submittedName>
</protein>
<name>A0ABT4JD60_9RHOB</name>
<proteinExistence type="predicted"/>
<evidence type="ECO:0000313" key="2">
    <source>
        <dbReference type="Proteomes" id="UP001149822"/>
    </source>
</evidence>
<accession>A0ABT4JD60</accession>
<comment type="caution">
    <text evidence="1">The sequence shown here is derived from an EMBL/GenBank/DDBJ whole genome shotgun (WGS) entry which is preliminary data.</text>
</comment>
<dbReference type="EMBL" id="JAPTYD010000085">
    <property type="protein sequence ID" value="MCZ0964298.1"/>
    <property type="molecule type" value="Genomic_DNA"/>
</dbReference>
<gene>
    <name evidence="1" type="ORF">OU682_22250</name>
</gene>